<sequence length="220" mass="23538">MKFSATSASLIISLASLLLSSRAQEPSTLCLCSPRTYSFTLALSQSCKTDTLANSPGIWTTVCSTDSNFGADTEFTEMIPNVGESLVRRILSDQIPGDHNERVFSAATDDMVPVKIISLVFAEVLSDGSLVITNKDETLANVKLDDGAVVEFDSISKRLDLNVDINDQLSSVPGGVTMLLVGENSIGELVKTRMLWLYDNNCDAVPLAGGGALGWITVVR</sequence>
<feature type="chain" id="PRO_5044775298" description="Plastid lipid-associated protein/fibrillin conserved domain-containing protein" evidence="1">
    <location>
        <begin position="24"/>
        <end position="220"/>
    </location>
</feature>
<keyword evidence="3" id="KW-1185">Reference proteome</keyword>
<evidence type="ECO:0000256" key="1">
    <source>
        <dbReference type="SAM" id="SignalP"/>
    </source>
</evidence>
<organism evidence="2 3">
    <name type="scientific">Cyclotella cryptica</name>
    <dbReference type="NCBI Taxonomy" id="29204"/>
    <lineage>
        <taxon>Eukaryota</taxon>
        <taxon>Sar</taxon>
        <taxon>Stramenopiles</taxon>
        <taxon>Ochrophyta</taxon>
        <taxon>Bacillariophyta</taxon>
        <taxon>Coscinodiscophyceae</taxon>
        <taxon>Thalassiosirophycidae</taxon>
        <taxon>Stephanodiscales</taxon>
        <taxon>Stephanodiscaceae</taxon>
        <taxon>Cyclotella</taxon>
    </lineage>
</organism>
<dbReference type="Proteomes" id="UP001516023">
    <property type="component" value="Unassembled WGS sequence"/>
</dbReference>
<evidence type="ECO:0008006" key="4">
    <source>
        <dbReference type="Google" id="ProtNLM"/>
    </source>
</evidence>
<feature type="signal peptide" evidence="1">
    <location>
        <begin position="1"/>
        <end position="23"/>
    </location>
</feature>
<proteinExistence type="predicted"/>
<name>A0ABD3PUL0_9STRA</name>
<protein>
    <recommendedName>
        <fullName evidence="4">Plastid lipid-associated protein/fibrillin conserved domain-containing protein</fullName>
    </recommendedName>
</protein>
<evidence type="ECO:0000313" key="3">
    <source>
        <dbReference type="Proteomes" id="UP001516023"/>
    </source>
</evidence>
<dbReference type="AlphaFoldDB" id="A0ABD3PUL0"/>
<accession>A0ABD3PUL0</accession>
<evidence type="ECO:0000313" key="2">
    <source>
        <dbReference type="EMBL" id="KAL3791813.1"/>
    </source>
</evidence>
<comment type="caution">
    <text evidence="2">The sequence shown here is derived from an EMBL/GenBank/DDBJ whole genome shotgun (WGS) entry which is preliminary data.</text>
</comment>
<reference evidence="2 3" key="1">
    <citation type="journal article" date="2020" name="G3 (Bethesda)">
        <title>Improved Reference Genome for Cyclotella cryptica CCMP332, a Model for Cell Wall Morphogenesis, Salinity Adaptation, and Lipid Production in Diatoms (Bacillariophyta).</title>
        <authorList>
            <person name="Roberts W.R."/>
            <person name="Downey K.M."/>
            <person name="Ruck E.C."/>
            <person name="Traller J.C."/>
            <person name="Alverson A.J."/>
        </authorList>
    </citation>
    <scope>NUCLEOTIDE SEQUENCE [LARGE SCALE GENOMIC DNA]</scope>
    <source>
        <strain evidence="2 3">CCMP332</strain>
    </source>
</reference>
<dbReference type="EMBL" id="JABMIG020000109">
    <property type="protein sequence ID" value="KAL3791813.1"/>
    <property type="molecule type" value="Genomic_DNA"/>
</dbReference>
<gene>
    <name evidence="2" type="ORF">HJC23_002444</name>
</gene>
<keyword evidence="1" id="KW-0732">Signal</keyword>